<evidence type="ECO:0000259" key="4">
    <source>
        <dbReference type="Pfam" id="PF00149"/>
    </source>
</evidence>
<feature type="domain" description="Haemolysin activator HlyB C-terminal" evidence="5">
    <location>
        <begin position="1087"/>
        <end position="1195"/>
    </location>
</feature>
<keyword evidence="7" id="KW-1185">Reference proteome</keyword>
<accession>A0A3N0F520</accession>
<name>A0A3N0F520_SINP1</name>
<evidence type="ECO:0000256" key="2">
    <source>
        <dbReference type="ARBA" id="ARBA00022801"/>
    </source>
</evidence>
<dbReference type="InterPro" id="IPR029052">
    <property type="entry name" value="Metallo-depent_PP-like"/>
</dbReference>
<dbReference type="SUPFAM" id="SSF56300">
    <property type="entry name" value="Metallo-dependent phosphatases"/>
    <property type="match status" value="1"/>
</dbReference>
<dbReference type="PANTHER" id="PTHR10161:SF14">
    <property type="entry name" value="TARTRATE-RESISTANT ACID PHOSPHATASE TYPE 5"/>
    <property type="match status" value="1"/>
</dbReference>
<evidence type="ECO:0000259" key="5">
    <source>
        <dbReference type="Pfam" id="PF03865"/>
    </source>
</evidence>
<evidence type="ECO:0000256" key="3">
    <source>
        <dbReference type="SAM" id="SignalP"/>
    </source>
</evidence>
<dbReference type="PANTHER" id="PTHR10161">
    <property type="entry name" value="TARTRATE-RESISTANT ACID PHOSPHATASE TYPE 5"/>
    <property type="match status" value="1"/>
</dbReference>
<dbReference type="Pfam" id="PF03865">
    <property type="entry name" value="ShlB"/>
    <property type="match status" value="1"/>
</dbReference>
<dbReference type="Gene3D" id="3.60.21.10">
    <property type="match status" value="1"/>
</dbReference>
<evidence type="ECO:0000313" key="6">
    <source>
        <dbReference type="EMBL" id="RNL95258.1"/>
    </source>
</evidence>
<dbReference type="OrthoDB" id="333971at2"/>
<keyword evidence="2" id="KW-0378">Hydrolase</keyword>
<feature type="signal peptide" evidence="3">
    <location>
        <begin position="1"/>
        <end position="21"/>
    </location>
</feature>
<dbReference type="InterPro" id="IPR004843">
    <property type="entry name" value="Calcineurin-like_PHP"/>
</dbReference>
<dbReference type="PROSITE" id="PS51257">
    <property type="entry name" value="PROKAR_LIPOPROTEIN"/>
    <property type="match status" value="1"/>
</dbReference>
<sequence>MIKIKKIALLCIIAAIGYSCATYKPRYKTGTKSTTAPDPADVSHTFYFIGDAGNSLMGEKSVALRAFEKEMEKATKNSTVVFLGDNIYPSGMPDKEEEGRELAEYRIDIQAEIGKKIKGRTIFIPGNHDWYSDGLKGLRRQEKHVDNILGKNSFLPEDGCPLEREKINDEVDLLLIDSQWFIEDWDKHPTMNDDCDIKTREQFFEEVESYINKSQGKILLIAMHHPLLSNGGHGGQFSPDKHLYPVRNTIPLPIIGSLLNFIRKTSGISPQDIQSKPYRELTDRLFTLAQQTDNVVFVSGHEHNLQYAVSRNIPLIISGSGSKIAPSSIKKDGVFSYGGQGYVKMTVLRDGSAVAEFYGQENDFTDPLFRTEVMRGSSDTLQRDFPRDFPETVRAGIYEENEVRKGSIYSAIWGKHYRKEYGKRIEARTVSLDTLYGGLTPIRAGGGHQTNSLRMENKEGKQYMMREVRKGALRFLQSVAFKDQYIQDDLEDSYTEALVMDFYTTAFPYAALTVGELSDVVGVLHANPELYYIPKQKALGRYNDRYGDALYLIEERVTDNHGDVAGFGYSDKILSTTDMLKKLRRRDENTTDERLYIRSRLFDMLLGDWDRHGDQWRWAEAGEENGKMLYKPVPRDRDQVFSDFDGPFLKLVTRMIPGVRMMQNYTPEIRSLKWFNAEPFPLDMAVLNAHTLRDWQEEADYIMQHIDEETVERAFSYLPKELDRKIIEKVKSVLLQRKEFLPQIAEEYYYLLKKNPVVYGTDKDDYFVITREKNGMTRVEAYRIIQGEKKEKFTDVTFNREETGEIWLYGLDDKDVFEVIGEGNALIPIKIIGGQNNDTYKIDNRKKIKIYDYKSKKITLESPVTPRLSDNYDLNTYDPKKVKTNVGQLFPDFGFNPDDGVKLGLKYTFIGKGLRQDPYTQKHSIKGGYYFATKGFDLGYSGEILNVTNNWRFAADAFFTSPLFAVNYFGYGNESENPQKERDMDYNRVRMSSFGLSPKLAWEGYLGGYFKIGPLFEMIEIEETSGRYINEAAVNADIFEWQKFLGAEVTYGYSNFDSSSLPTLGMQFDFTAGYKTNLANSRDFLYIIPQVRFTVNVDTRGKIVYATKFKARFNTGNEFEFYQGAGIGGMDGLRGFRNQRFIGRTSFYNNNDLRFTLAQFRTGLFPMTFGTYGGFDYGRVWIADDNSGKWHNSVGGGLYLNAINMFTANVSYFNSKDSNRFVFGLGFNF</sequence>
<proteinExistence type="predicted"/>
<reference evidence="6 7" key="1">
    <citation type="submission" date="2018-10" db="EMBL/GenBank/DDBJ databases">
        <title>Sinomicrobium pectinilyticum sp. nov., a pectinase-producing bacterium isolated from alkaline and saline soil, and emended description of the genus Sinomicrobium.</title>
        <authorList>
            <person name="Cheng B."/>
            <person name="Li C."/>
            <person name="Lai Q."/>
            <person name="Du M."/>
            <person name="Shao Z."/>
            <person name="Xu P."/>
            <person name="Yang C."/>
        </authorList>
    </citation>
    <scope>NUCLEOTIDE SEQUENCE [LARGE SCALE GENOMIC DNA]</scope>
    <source>
        <strain evidence="6 7">5DNS001</strain>
    </source>
</reference>
<feature type="domain" description="Calcineurin-like phosphoesterase" evidence="4">
    <location>
        <begin position="45"/>
        <end position="238"/>
    </location>
</feature>
<evidence type="ECO:0000313" key="7">
    <source>
        <dbReference type="Proteomes" id="UP000267469"/>
    </source>
</evidence>
<dbReference type="EMBL" id="RJTM01000002">
    <property type="protein sequence ID" value="RNL95258.1"/>
    <property type="molecule type" value="Genomic_DNA"/>
</dbReference>
<dbReference type="Proteomes" id="UP000267469">
    <property type="component" value="Unassembled WGS sequence"/>
</dbReference>
<gene>
    <name evidence="6" type="ORF">ED312_01300</name>
</gene>
<keyword evidence="1 3" id="KW-0732">Signal</keyword>
<dbReference type="AlphaFoldDB" id="A0A3N0F520"/>
<feature type="chain" id="PRO_5018028144" evidence="3">
    <location>
        <begin position="22"/>
        <end position="1229"/>
    </location>
</feature>
<comment type="caution">
    <text evidence="6">The sequence shown here is derived from an EMBL/GenBank/DDBJ whole genome shotgun (WGS) entry which is preliminary data.</text>
</comment>
<protein>
    <submittedName>
        <fullName evidence="6">Phosphoesterase</fullName>
    </submittedName>
</protein>
<dbReference type="GO" id="GO:0016787">
    <property type="term" value="F:hydrolase activity"/>
    <property type="evidence" value="ECO:0007669"/>
    <property type="project" value="UniProtKB-KW"/>
</dbReference>
<evidence type="ECO:0000256" key="1">
    <source>
        <dbReference type="ARBA" id="ARBA00022729"/>
    </source>
</evidence>
<dbReference type="Pfam" id="PF00149">
    <property type="entry name" value="Metallophos"/>
    <property type="match status" value="1"/>
</dbReference>
<dbReference type="InterPro" id="IPR005565">
    <property type="entry name" value="Hemolysn_activator_HlyB_C"/>
</dbReference>
<organism evidence="6 7">
    <name type="scientific">Sinomicrobium pectinilyticum</name>
    <dbReference type="NCBI Taxonomy" id="1084421"/>
    <lineage>
        <taxon>Bacteria</taxon>
        <taxon>Pseudomonadati</taxon>
        <taxon>Bacteroidota</taxon>
        <taxon>Flavobacteriia</taxon>
        <taxon>Flavobacteriales</taxon>
        <taxon>Flavobacteriaceae</taxon>
        <taxon>Sinomicrobium</taxon>
    </lineage>
</organism>
<dbReference type="InterPro" id="IPR051558">
    <property type="entry name" value="Metallophosphoesterase_PAP"/>
</dbReference>